<evidence type="ECO:0000256" key="4">
    <source>
        <dbReference type="ARBA" id="ARBA00022989"/>
    </source>
</evidence>
<keyword evidence="4 6" id="KW-1133">Transmembrane helix</keyword>
<organism evidence="8 9">
    <name type="scientific">Desulfoluna butyratoxydans</name>
    <dbReference type="NCBI Taxonomy" id="231438"/>
    <lineage>
        <taxon>Bacteria</taxon>
        <taxon>Pseudomonadati</taxon>
        <taxon>Thermodesulfobacteriota</taxon>
        <taxon>Desulfobacteria</taxon>
        <taxon>Desulfobacterales</taxon>
        <taxon>Desulfolunaceae</taxon>
        <taxon>Desulfoluna</taxon>
    </lineage>
</organism>
<dbReference type="InterPro" id="IPR003856">
    <property type="entry name" value="LPS_length_determ_N"/>
</dbReference>
<dbReference type="Proteomes" id="UP000507962">
    <property type="component" value="Unassembled WGS sequence"/>
</dbReference>
<dbReference type="PANTHER" id="PTHR32309:SF13">
    <property type="entry name" value="FERRIC ENTEROBACTIN TRANSPORT PROTEIN FEPE"/>
    <property type="match status" value="1"/>
</dbReference>
<sequence length="357" mass="40959">MTTETNNDPQRFTHPMPPYQAMPYPDDEIDLREVFATLWARKKFIGIGVLLIVLVATAVVLSMPDIYRAKTLVRPGIISQRPEAMATFTKKLVNYKGRLDAGEFSAQINKHLQDKYPDLSYVQNLLKVAIPNNSDALSMSYDTPVPEFGKAVLSLLISELRKKDNDRVNSIVMDLQLRVRNNKEFLSECKIKQDNIAYSIVELQKLNNNSKKEILDLSIKRKKFIIQPLKNLSSAKSSNVNFQNALFHNSLVIQNRQYFLDLKREQRSISAEIGSLEDRLQYTNELVKEIQSSIDEDMLAIQNIKNFKEIVPVIVDNDHVSPNRKIIILMSFVCGIFVMVFTAFVVEYVMPHNDKDF</sequence>
<proteinExistence type="predicted"/>
<evidence type="ECO:0000313" key="8">
    <source>
        <dbReference type="EMBL" id="VFQ46140.1"/>
    </source>
</evidence>
<keyword evidence="3 6" id="KW-0812">Transmembrane</keyword>
<comment type="subcellular location">
    <subcellularLocation>
        <location evidence="1">Cell membrane</location>
        <topology evidence="1">Multi-pass membrane protein</topology>
    </subcellularLocation>
</comment>
<dbReference type="Pfam" id="PF02706">
    <property type="entry name" value="Wzz"/>
    <property type="match status" value="1"/>
</dbReference>
<dbReference type="GO" id="GO:0005886">
    <property type="term" value="C:plasma membrane"/>
    <property type="evidence" value="ECO:0007669"/>
    <property type="project" value="UniProtKB-SubCell"/>
</dbReference>
<dbReference type="InterPro" id="IPR050445">
    <property type="entry name" value="Bact_polysacc_biosynth/exp"/>
</dbReference>
<keyword evidence="9" id="KW-1185">Reference proteome</keyword>
<reference evidence="8 9" key="1">
    <citation type="submission" date="2019-03" db="EMBL/GenBank/DDBJ databases">
        <authorList>
            <person name="Nijsse B."/>
        </authorList>
    </citation>
    <scope>NUCLEOTIDE SEQUENCE [LARGE SCALE GENOMIC DNA]</scope>
    <source>
        <strain evidence="8">Desulfoluna butyratoxydans MSL71</strain>
    </source>
</reference>
<dbReference type="GO" id="GO:0004713">
    <property type="term" value="F:protein tyrosine kinase activity"/>
    <property type="evidence" value="ECO:0007669"/>
    <property type="project" value="TreeGrafter"/>
</dbReference>
<feature type="domain" description="Polysaccharide chain length determinant N-terminal" evidence="7">
    <location>
        <begin position="27"/>
        <end position="90"/>
    </location>
</feature>
<feature type="transmembrane region" description="Helical" evidence="6">
    <location>
        <begin position="44"/>
        <end position="64"/>
    </location>
</feature>
<protein>
    <submittedName>
        <fullName evidence="8">Polysaccharide chain length determinant n-terminal domain</fullName>
    </submittedName>
</protein>
<keyword evidence="5 6" id="KW-0472">Membrane</keyword>
<evidence type="ECO:0000313" key="9">
    <source>
        <dbReference type="Proteomes" id="UP000507962"/>
    </source>
</evidence>
<evidence type="ECO:0000256" key="3">
    <source>
        <dbReference type="ARBA" id="ARBA00022692"/>
    </source>
</evidence>
<keyword evidence="2" id="KW-1003">Cell membrane</keyword>
<evidence type="ECO:0000256" key="2">
    <source>
        <dbReference type="ARBA" id="ARBA00022475"/>
    </source>
</evidence>
<evidence type="ECO:0000256" key="6">
    <source>
        <dbReference type="SAM" id="Phobius"/>
    </source>
</evidence>
<evidence type="ECO:0000259" key="7">
    <source>
        <dbReference type="Pfam" id="PF02706"/>
    </source>
</evidence>
<dbReference type="PANTHER" id="PTHR32309">
    <property type="entry name" value="TYROSINE-PROTEIN KINASE"/>
    <property type="match status" value="1"/>
</dbReference>
<feature type="transmembrane region" description="Helical" evidence="6">
    <location>
        <begin position="326"/>
        <end position="350"/>
    </location>
</feature>
<accession>A0A4U8YQM3</accession>
<evidence type="ECO:0000256" key="5">
    <source>
        <dbReference type="ARBA" id="ARBA00023136"/>
    </source>
</evidence>
<gene>
    <name evidence="8" type="ORF">MSL71_38030</name>
</gene>
<dbReference type="EMBL" id="CAADHO010000007">
    <property type="protein sequence ID" value="VFQ46140.1"/>
    <property type="molecule type" value="Genomic_DNA"/>
</dbReference>
<dbReference type="AlphaFoldDB" id="A0A4U8YQM3"/>
<dbReference type="RefSeq" id="WP_180143493.1">
    <property type="nucleotide sequence ID" value="NZ_CAADHO010000007.1"/>
</dbReference>
<name>A0A4U8YQM3_9BACT</name>
<evidence type="ECO:0000256" key="1">
    <source>
        <dbReference type="ARBA" id="ARBA00004651"/>
    </source>
</evidence>